<reference evidence="5" key="1">
    <citation type="journal article" date="2019" name="Int. J. Syst. Evol. Microbiol.">
        <title>The Global Catalogue of Microorganisms (GCM) 10K type strain sequencing project: providing services to taxonomists for standard genome sequencing and annotation.</title>
        <authorList>
            <consortium name="The Broad Institute Genomics Platform"/>
            <consortium name="The Broad Institute Genome Sequencing Center for Infectious Disease"/>
            <person name="Wu L."/>
            <person name="Ma J."/>
        </authorList>
    </citation>
    <scope>NUCLEOTIDE SEQUENCE [LARGE SCALE GENOMIC DNA]</scope>
    <source>
        <strain evidence="5">KLKA75</strain>
    </source>
</reference>
<comment type="similarity">
    <text evidence="1">Belongs to the serpin family.</text>
</comment>
<dbReference type="SMART" id="SM00093">
    <property type="entry name" value="SERPIN"/>
    <property type="match status" value="1"/>
</dbReference>
<dbReference type="PANTHER" id="PTHR11461:SF211">
    <property type="entry name" value="GH10112P-RELATED"/>
    <property type="match status" value="1"/>
</dbReference>
<keyword evidence="5" id="KW-1185">Reference proteome</keyword>
<proteinExistence type="inferred from homology"/>
<dbReference type="Pfam" id="PF00079">
    <property type="entry name" value="Serpin"/>
    <property type="match status" value="1"/>
</dbReference>
<feature type="signal peptide" evidence="2">
    <location>
        <begin position="1"/>
        <end position="21"/>
    </location>
</feature>
<evidence type="ECO:0000313" key="4">
    <source>
        <dbReference type="EMBL" id="MFC4909857.1"/>
    </source>
</evidence>
<evidence type="ECO:0000259" key="3">
    <source>
        <dbReference type="SMART" id="SM00093"/>
    </source>
</evidence>
<feature type="chain" id="PRO_5046320935" evidence="2">
    <location>
        <begin position="22"/>
        <end position="415"/>
    </location>
</feature>
<keyword evidence="2" id="KW-0732">Signal</keyword>
<gene>
    <name evidence="4" type="ORF">ACFPCY_21230</name>
</gene>
<dbReference type="EMBL" id="JBHSIT010000006">
    <property type="protein sequence ID" value="MFC4909857.1"/>
    <property type="molecule type" value="Genomic_DNA"/>
</dbReference>
<comment type="caution">
    <text evidence="4">The sequence shown here is derived from an EMBL/GenBank/DDBJ whole genome shotgun (WGS) entry which is preliminary data.</text>
</comment>
<evidence type="ECO:0000256" key="2">
    <source>
        <dbReference type="SAM" id="SignalP"/>
    </source>
</evidence>
<accession>A0ABV9U080</accession>
<dbReference type="PROSITE" id="PS51257">
    <property type="entry name" value="PROKAR_LIPOPROTEIN"/>
    <property type="match status" value="1"/>
</dbReference>
<dbReference type="InterPro" id="IPR023796">
    <property type="entry name" value="Serpin_dom"/>
</dbReference>
<protein>
    <submittedName>
        <fullName evidence="4">Serpin family protein</fullName>
    </submittedName>
</protein>
<organism evidence="4 5">
    <name type="scientific">Actinomadura gamaensis</name>
    <dbReference type="NCBI Taxonomy" id="1763541"/>
    <lineage>
        <taxon>Bacteria</taxon>
        <taxon>Bacillati</taxon>
        <taxon>Actinomycetota</taxon>
        <taxon>Actinomycetes</taxon>
        <taxon>Streptosporangiales</taxon>
        <taxon>Thermomonosporaceae</taxon>
        <taxon>Actinomadura</taxon>
    </lineage>
</organism>
<dbReference type="InterPro" id="IPR000215">
    <property type="entry name" value="Serpin_fam"/>
</dbReference>
<sequence>MPTPRSLAAATCAVALTTGLAACGDQAPKAHELRGAVTNVPPGDPRPLGRADTAFGFGLLSAWCGTDPNANIVLSPSSVASSLGMVYQGARGRTAAAMARALRLPSGDLLPGLRARTREMRSLDTKKVSVKVADQVWADSGVRTDKGYLDKLATGYDAGLKTLDIAQDPESARKTINARIKEDTGGKIPELLAPDQLKRDTGWVLTDAVYLKADWETKFGHAMPGPFTASDGRAVQAKLMSAKTHFGYAHSAGWTAVDLPYVGGRLRMTALLPDTSARGCPTLTGATFDRLTGALDTGADVDVTMPKVNLSSRRELTPLLKQLGMAVAFSDAADLHGISPVARKIAFVQHAATLKVDEKGTEGAAATGSGVTALAAPAPSKRITVVFDRPYLAVVRDGKTGEPLFMARVADPTRQ</sequence>
<dbReference type="Gene3D" id="3.30.497.10">
    <property type="entry name" value="Antithrombin, subunit I, domain 2"/>
    <property type="match status" value="1"/>
</dbReference>
<evidence type="ECO:0000256" key="1">
    <source>
        <dbReference type="RuleBase" id="RU000411"/>
    </source>
</evidence>
<evidence type="ECO:0000313" key="5">
    <source>
        <dbReference type="Proteomes" id="UP001595872"/>
    </source>
</evidence>
<dbReference type="Proteomes" id="UP001595872">
    <property type="component" value="Unassembled WGS sequence"/>
</dbReference>
<dbReference type="PANTHER" id="PTHR11461">
    <property type="entry name" value="SERINE PROTEASE INHIBITOR, SERPIN"/>
    <property type="match status" value="1"/>
</dbReference>
<name>A0ABV9U080_9ACTN</name>
<dbReference type="CDD" id="cd19590">
    <property type="entry name" value="serpin_thermopin-like"/>
    <property type="match status" value="1"/>
</dbReference>
<feature type="domain" description="Serpin" evidence="3">
    <location>
        <begin position="57"/>
        <end position="412"/>
    </location>
</feature>
<dbReference type="Gene3D" id="2.30.39.10">
    <property type="entry name" value="Alpha-1-antitrypsin, domain 1"/>
    <property type="match status" value="1"/>
</dbReference>
<dbReference type="InterPro" id="IPR036186">
    <property type="entry name" value="Serpin_sf"/>
</dbReference>
<dbReference type="InterPro" id="IPR042185">
    <property type="entry name" value="Serpin_sf_2"/>
</dbReference>
<dbReference type="SUPFAM" id="SSF56574">
    <property type="entry name" value="Serpins"/>
    <property type="match status" value="1"/>
</dbReference>
<dbReference type="RefSeq" id="WP_378257712.1">
    <property type="nucleotide sequence ID" value="NZ_JBHSIT010000006.1"/>
</dbReference>
<dbReference type="InterPro" id="IPR042178">
    <property type="entry name" value="Serpin_sf_1"/>
</dbReference>